<organism evidence="1 2">
    <name type="scientific">Leptospira hartskeerlii</name>
    <dbReference type="NCBI Taxonomy" id="2023177"/>
    <lineage>
        <taxon>Bacteria</taxon>
        <taxon>Pseudomonadati</taxon>
        <taxon>Spirochaetota</taxon>
        <taxon>Spirochaetia</taxon>
        <taxon>Leptospirales</taxon>
        <taxon>Leptospiraceae</taxon>
        <taxon>Leptospira</taxon>
    </lineage>
</organism>
<dbReference type="OrthoDB" id="9776616at2"/>
<dbReference type="SUPFAM" id="SSF53756">
    <property type="entry name" value="UDP-Glycosyltransferase/glycogen phosphorylase"/>
    <property type="match status" value="1"/>
</dbReference>
<dbReference type="RefSeq" id="WP_100707889.1">
    <property type="nucleotide sequence ID" value="NZ_NPDL01000009.1"/>
</dbReference>
<accession>A0A2M9X9R1</accession>
<dbReference type="PANTHER" id="PTHR38134">
    <property type="entry name" value="SLR1395 PROTEIN"/>
    <property type="match status" value="1"/>
</dbReference>
<dbReference type="GO" id="GO:0016740">
    <property type="term" value="F:transferase activity"/>
    <property type="evidence" value="ECO:0007669"/>
    <property type="project" value="UniProtKB-KW"/>
</dbReference>
<dbReference type="InterPro" id="IPR053205">
    <property type="entry name" value="GHMP_kinase_L-arabinokinase"/>
</dbReference>
<keyword evidence="1" id="KW-0808">Transferase</keyword>
<proteinExistence type="predicted"/>
<evidence type="ECO:0000313" key="2">
    <source>
        <dbReference type="Proteomes" id="UP000232196"/>
    </source>
</evidence>
<keyword evidence="2" id="KW-1185">Reference proteome</keyword>
<sequence length="371" mass="42536">MKKIHISAFVSGHGFGHISRSLEAILQILIKNPEWTATIHSPRGEEFASSLDVSGIWGMARSRIQFKKTKLDVGIVQKDSLGIDLDATESEILEFKKNKDSLLQSETEYIKKERPDLIWSDSSSFPFLISSDLKIPSLFLGNFTWDYIYSYYESEIFQKYSEELKQEYALCDLGLVLPLSCPVTSIRSTKKIGLLGRKPNLTKEEARRYYGFEDGIDYYLFSFGAYGIDSSHFDWKKWDPSKRRIVIGGIEWKIEAKNNLGIVTIPNCHYPDLLRASDFVLTKPGYGILSESYFAGTPILYTDRGNFPEYKYLVETLQSQYKSSYISHNDLFSFHWEEASKSAISSNVSSDPRFQKDTIQEIQDSILEIIK</sequence>
<comment type="caution">
    <text evidence="1">The sequence shown here is derived from an EMBL/GenBank/DDBJ whole genome shotgun (WGS) entry which is preliminary data.</text>
</comment>
<evidence type="ECO:0000313" key="1">
    <source>
        <dbReference type="EMBL" id="PJZ24292.1"/>
    </source>
</evidence>
<reference evidence="1 2" key="1">
    <citation type="submission" date="2017-07" db="EMBL/GenBank/DDBJ databases">
        <title>Leptospira spp. isolated from tropical soils.</title>
        <authorList>
            <person name="Thibeaux R."/>
            <person name="Iraola G."/>
            <person name="Ferres I."/>
            <person name="Bierque E."/>
            <person name="Girault D."/>
            <person name="Soupe-Gilbert M.-E."/>
            <person name="Picardeau M."/>
            <person name="Goarant C."/>
        </authorList>
    </citation>
    <scope>NUCLEOTIDE SEQUENCE [LARGE SCALE GENOMIC DNA]</scope>
    <source>
        <strain evidence="1 2">MCA1-C-A1</strain>
    </source>
</reference>
<protein>
    <submittedName>
        <fullName evidence="1">Glycosyl transferase</fullName>
    </submittedName>
</protein>
<dbReference type="EMBL" id="NPDN01000009">
    <property type="protein sequence ID" value="PJZ24292.1"/>
    <property type="molecule type" value="Genomic_DNA"/>
</dbReference>
<dbReference type="Proteomes" id="UP000232196">
    <property type="component" value="Unassembled WGS sequence"/>
</dbReference>
<dbReference type="PANTHER" id="PTHR38134:SF2">
    <property type="entry name" value="GALACTOKINASE"/>
    <property type="match status" value="1"/>
</dbReference>
<gene>
    <name evidence="1" type="ORF">CH357_16635</name>
</gene>
<name>A0A2M9X9R1_9LEPT</name>
<dbReference type="AlphaFoldDB" id="A0A2M9X9R1"/>